<accession>A0AC59Y4E5</accession>
<evidence type="ECO:0000313" key="2">
    <source>
        <dbReference type="Proteomes" id="UP001162501"/>
    </source>
</evidence>
<protein>
    <submittedName>
        <fullName evidence="1">Uncharacterized protein</fullName>
    </submittedName>
</protein>
<gene>
    <name evidence="1" type="ORF">MRATA1EN22A_LOCUS1529</name>
</gene>
<reference evidence="1" key="2">
    <citation type="submission" date="2025-03" db="EMBL/GenBank/DDBJ databases">
        <authorList>
            <consortium name="ELIXIR-Norway"/>
            <consortium name="Elixir Norway"/>
        </authorList>
    </citation>
    <scope>NUCLEOTIDE SEQUENCE</scope>
</reference>
<dbReference type="Proteomes" id="UP001162501">
    <property type="component" value="Chromosome 1"/>
</dbReference>
<proteinExistence type="predicted"/>
<organism evidence="1 2">
    <name type="scientific">Rangifer tarandus platyrhynchus</name>
    <name type="common">Svalbard reindeer</name>
    <dbReference type="NCBI Taxonomy" id="3082113"/>
    <lineage>
        <taxon>Eukaryota</taxon>
        <taxon>Metazoa</taxon>
        <taxon>Chordata</taxon>
        <taxon>Craniata</taxon>
        <taxon>Vertebrata</taxon>
        <taxon>Euteleostomi</taxon>
        <taxon>Mammalia</taxon>
        <taxon>Eutheria</taxon>
        <taxon>Laurasiatheria</taxon>
        <taxon>Artiodactyla</taxon>
        <taxon>Ruminantia</taxon>
        <taxon>Pecora</taxon>
        <taxon>Cervidae</taxon>
        <taxon>Odocoileinae</taxon>
        <taxon>Rangifer</taxon>
    </lineage>
</organism>
<name>A0AC59Y4E5_RANTA</name>
<evidence type="ECO:0000313" key="1">
    <source>
        <dbReference type="EMBL" id="CAM9364407.1"/>
    </source>
</evidence>
<reference evidence="1" key="1">
    <citation type="submission" date="2023-05" db="EMBL/GenBank/DDBJ databases">
        <authorList>
            <consortium name="ELIXIR-Norway"/>
        </authorList>
    </citation>
    <scope>NUCLEOTIDE SEQUENCE</scope>
</reference>
<sequence length="195" mass="19980">MKGSRAHGCASKKRQLGTLAGGQQVLGGSHTELCPRPPSERLARGERGTGVSEHQLPPPSWAQAGSQGILCRSGSPRGGGQPGGRPTDPQTRQVPVPAAATSVAACPLLCSRQQAGSVVGVEPCLECAQDQRFQTSEGGWAVLHQGGQAPTRGEQSTPTSGAAHELLVTQKAGRRGAQDTSAAVILGEERQGKLG</sequence>
<dbReference type="EMBL" id="OX596085">
    <property type="protein sequence ID" value="CAM9364407.1"/>
    <property type="molecule type" value="Genomic_DNA"/>
</dbReference>